<accession>A0A1D1UQ96</accession>
<sequence length="120" mass="13774">MDEWIDYCSGLQKSLPVTAGFWFHQPSLALSEVLILTKGITPLCQLLQIPQLHSTTRLFHHIRVPVLVSEHQPGHNSYAARQTFQSTVPYTMSNKDLYCFLLQNILLRQPSHGQELRVTF</sequence>
<evidence type="ECO:0000313" key="1">
    <source>
        <dbReference type="EMBL" id="GAU90690.1"/>
    </source>
</evidence>
<proteinExistence type="predicted"/>
<name>A0A1D1UQ96_RAMVA</name>
<organism evidence="1 2">
    <name type="scientific">Ramazzottius varieornatus</name>
    <name type="common">Water bear</name>
    <name type="synonym">Tardigrade</name>
    <dbReference type="NCBI Taxonomy" id="947166"/>
    <lineage>
        <taxon>Eukaryota</taxon>
        <taxon>Metazoa</taxon>
        <taxon>Ecdysozoa</taxon>
        <taxon>Tardigrada</taxon>
        <taxon>Eutardigrada</taxon>
        <taxon>Parachela</taxon>
        <taxon>Hypsibioidea</taxon>
        <taxon>Ramazzottiidae</taxon>
        <taxon>Ramazzottius</taxon>
    </lineage>
</organism>
<keyword evidence="2" id="KW-1185">Reference proteome</keyword>
<reference evidence="1 2" key="1">
    <citation type="journal article" date="2016" name="Nat. Commun.">
        <title>Extremotolerant tardigrade genome and improved radiotolerance of human cultured cells by tardigrade-unique protein.</title>
        <authorList>
            <person name="Hashimoto T."/>
            <person name="Horikawa D.D."/>
            <person name="Saito Y."/>
            <person name="Kuwahara H."/>
            <person name="Kozuka-Hata H."/>
            <person name="Shin-I T."/>
            <person name="Minakuchi Y."/>
            <person name="Ohishi K."/>
            <person name="Motoyama A."/>
            <person name="Aizu T."/>
            <person name="Enomoto A."/>
            <person name="Kondo K."/>
            <person name="Tanaka S."/>
            <person name="Hara Y."/>
            <person name="Koshikawa S."/>
            <person name="Sagara H."/>
            <person name="Miura T."/>
            <person name="Yokobori S."/>
            <person name="Miyagawa K."/>
            <person name="Suzuki Y."/>
            <person name="Kubo T."/>
            <person name="Oyama M."/>
            <person name="Kohara Y."/>
            <person name="Fujiyama A."/>
            <person name="Arakawa K."/>
            <person name="Katayama T."/>
            <person name="Toyoda A."/>
            <person name="Kunieda T."/>
        </authorList>
    </citation>
    <scope>NUCLEOTIDE SEQUENCE [LARGE SCALE GENOMIC DNA]</scope>
    <source>
        <strain evidence="1 2">YOKOZUNA-1</strain>
    </source>
</reference>
<dbReference type="AlphaFoldDB" id="A0A1D1UQ96"/>
<dbReference type="EMBL" id="BDGG01000001">
    <property type="protein sequence ID" value="GAU90690.1"/>
    <property type="molecule type" value="Genomic_DNA"/>
</dbReference>
<dbReference type="Proteomes" id="UP000186922">
    <property type="component" value="Unassembled WGS sequence"/>
</dbReference>
<evidence type="ECO:0000313" key="2">
    <source>
        <dbReference type="Proteomes" id="UP000186922"/>
    </source>
</evidence>
<comment type="caution">
    <text evidence="1">The sequence shown here is derived from an EMBL/GenBank/DDBJ whole genome shotgun (WGS) entry which is preliminary data.</text>
</comment>
<protein>
    <submittedName>
        <fullName evidence="1">Uncharacterized protein</fullName>
    </submittedName>
</protein>
<gene>
    <name evidence="1" type="primary">RvY_03071-1</name>
    <name evidence="1" type="synonym">RvY_03071.1</name>
    <name evidence="1" type="ORF">RvY_03071</name>
</gene>